<keyword evidence="3" id="KW-1185">Reference proteome</keyword>
<gene>
    <name evidence="2" type="ORF">N7505_009326</name>
</gene>
<name>A0ABQ8W7M5_PENCH</name>
<protein>
    <submittedName>
        <fullName evidence="2">Uncharacterized protein</fullName>
    </submittedName>
</protein>
<accession>A0ABQ8W7M5</accession>
<evidence type="ECO:0000256" key="1">
    <source>
        <dbReference type="SAM" id="Phobius"/>
    </source>
</evidence>
<proteinExistence type="predicted"/>
<evidence type="ECO:0000313" key="2">
    <source>
        <dbReference type="EMBL" id="KAJ5259945.1"/>
    </source>
</evidence>
<evidence type="ECO:0000313" key="3">
    <source>
        <dbReference type="Proteomes" id="UP001220256"/>
    </source>
</evidence>
<dbReference type="Proteomes" id="UP001220256">
    <property type="component" value="Unassembled WGS sequence"/>
</dbReference>
<keyword evidence="1" id="KW-1133">Transmembrane helix</keyword>
<sequence>MRLTQLGNQSSSRYKGYTKAGKKRSICSRGLRGSTARYAIVVGIGYISHRILAIGIIPH</sequence>
<dbReference type="EMBL" id="JAPVEB010000008">
    <property type="protein sequence ID" value="KAJ5259945.1"/>
    <property type="molecule type" value="Genomic_DNA"/>
</dbReference>
<reference evidence="2 3" key="1">
    <citation type="journal article" date="2023" name="IMA Fungus">
        <title>Comparative genomic study of the Penicillium genus elucidates a diverse pangenome and 15 lateral gene transfer events.</title>
        <authorList>
            <person name="Petersen C."/>
            <person name="Sorensen T."/>
            <person name="Nielsen M.R."/>
            <person name="Sondergaard T.E."/>
            <person name="Sorensen J.L."/>
            <person name="Fitzpatrick D.A."/>
            <person name="Frisvad J.C."/>
            <person name="Nielsen K.L."/>
        </authorList>
    </citation>
    <scope>NUCLEOTIDE SEQUENCE [LARGE SCALE GENOMIC DNA]</scope>
    <source>
        <strain evidence="2 3">IBT 3361</strain>
    </source>
</reference>
<organism evidence="2 3">
    <name type="scientific">Penicillium chrysogenum</name>
    <name type="common">Penicillium notatum</name>
    <dbReference type="NCBI Taxonomy" id="5076"/>
    <lineage>
        <taxon>Eukaryota</taxon>
        <taxon>Fungi</taxon>
        <taxon>Dikarya</taxon>
        <taxon>Ascomycota</taxon>
        <taxon>Pezizomycotina</taxon>
        <taxon>Eurotiomycetes</taxon>
        <taxon>Eurotiomycetidae</taxon>
        <taxon>Eurotiales</taxon>
        <taxon>Aspergillaceae</taxon>
        <taxon>Penicillium</taxon>
        <taxon>Penicillium chrysogenum species complex</taxon>
    </lineage>
</organism>
<keyword evidence="1" id="KW-0812">Transmembrane</keyword>
<comment type="caution">
    <text evidence="2">The sequence shown here is derived from an EMBL/GenBank/DDBJ whole genome shotgun (WGS) entry which is preliminary data.</text>
</comment>
<keyword evidence="1" id="KW-0472">Membrane</keyword>
<feature type="transmembrane region" description="Helical" evidence="1">
    <location>
        <begin position="38"/>
        <end position="57"/>
    </location>
</feature>